<accession>Q7U6A9</accession>
<dbReference type="InterPro" id="IPR036291">
    <property type="entry name" value="NAD(P)-bd_dom_sf"/>
</dbReference>
<name>Q7U6A9_PARMW</name>
<proteinExistence type="predicted"/>
<reference evidence="1 2" key="1">
    <citation type="journal article" date="2003" name="Nature">
        <title>The genome of a motile marine Synechococcus.</title>
        <authorList>
            <person name="Palenik B."/>
            <person name="Brahamsha B."/>
            <person name="Larimer F."/>
            <person name="Land M."/>
            <person name="Hauser L."/>
            <person name="Chain P."/>
            <person name="Lamerdin J."/>
            <person name="Regala W."/>
            <person name="Allen E.A."/>
            <person name="McCarren J."/>
            <person name="Paulsen I."/>
            <person name="Dufresne A."/>
            <person name="Partensky F."/>
            <person name="Webb E."/>
            <person name="Waterbury J."/>
        </authorList>
    </citation>
    <scope>NUCLEOTIDE SEQUENCE [LARGE SCALE GENOMIC DNA]</scope>
    <source>
        <strain evidence="1 2">WH8102</strain>
    </source>
</reference>
<dbReference type="EMBL" id="BX569693">
    <property type="protein sequence ID" value="CAE07945.1"/>
    <property type="molecule type" value="Genomic_DNA"/>
</dbReference>
<dbReference type="Pfam" id="PF00106">
    <property type="entry name" value="adh_short"/>
    <property type="match status" value="1"/>
</dbReference>
<dbReference type="InterPro" id="IPR002347">
    <property type="entry name" value="SDR_fam"/>
</dbReference>
<evidence type="ECO:0000313" key="2">
    <source>
        <dbReference type="Proteomes" id="UP000001422"/>
    </source>
</evidence>
<dbReference type="GO" id="GO:0016616">
    <property type="term" value="F:oxidoreductase activity, acting on the CH-OH group of donors, NAD or NADP as acceptor"/>
    <property type="evidence" value="ECO:0007669"/>
    <property type="project" value="TreeGrafter"/>
</dbReference>
<dbReference type="AlphaFoldDB" id="Q7U6A9"/>
<dbReference type="CDD" id="cd05325">
    <property type="entry name" value="carb_red_sniffer_like_SDR_c"/>
    <property type="match status" value="1"/>
</dbReference>
<protein>
    <submittedName>
        <fullName evidence="1">Short-chain dehydrogenase/reductase (SDR) superfamily</fullName>
    </submittedName>
</protein>
<dbReference type="eggNOG" id="COG1028">
    <property type="taxonomic scope" value="Bacteria"/>
</dbReference>
<sequence length="229" mass="24306">MGGNGEELMETYLVTGANRGIGLAYCQQLQARGDAVIAVCRQISPELESLGVQLEAGIELSEQSSIDELVRRLDGCPLDGVILNAGILHSMGLEDLDAEAIRRQFEVNALAPLLLARALVPQMPQGSKLALMTSRMGSIDDNSSGGSYGYRMSKVALNIAGKSLAIDLKPRGIAVAILHPGLVRTGMIRFNPSGVDPSDAVQGLLARIDALTLETSGSFWHANGQVLPW</sequence>
<dbReference type="Gene3D" id="3.40.50.720">
    <property type="entry name" value="NAD(P)-binding Rossmann-like Domain"/>
    <property type="match status" value="1"/>
</dbReference>
<organism evidence="1 2">
    <name type="scientific">Parasynechococcus marenigrum (strain WH8102)</name>
    <dbReference type="NCBI Taxonomy" id="84588"/>
    <lineage>
        <taxon>Bacteria</taxon>
        <taxon>Bacillati</taxon>
        <taxon>Cyanobacteriota</taxon>
        <taxon>Cyanophyceae</taxon>
        <taxon>Synechococcales</taxon>
        <taxon>Prochlorococcaceae</taxon>
        <taxon>Parasynechococcus</taxon>
        <taxon>Parasynechococcus marenigrum</taxon>
    </lineage>
</organism>
<dbReference type="PANTHER" id="PTHR45458:SF1">
    <property type="entry name" value="SHORT CHAIN DEHYDROGENASE"/>
    <property type="match status" value="1"/>
</dbReference>
<dbReference type="SUPFAM" id="SSF51735">
    <property type="entry name" value="NAD(P)-binding Rossmann-fold domains"/>
    <property type="match status" value="1"/>
</dbReference>
<dbReference type="PRINTS" id="PR00081">
    <property type="entry name" value="GDHRDH"/>
</dbReference>
<dbReference type="PANTHER" id="PTHR45458">
    <property type="entry name" value="SHORT-CHAIN DEHYDROGENASE/REDUCTASE SDR"/>
    <property type="match status" value="1"/>
</dbReference>
<evidence type="ECO:0000313" key="1">
    <source>
        <dbReference type="EMBL" id="CAE07945.1"/>
    </source>
</evidence>
<dbReference type="STRING" id="84588.SYNW1430"/>
<dbReference type="KEGG" id="syw:SYNW1430"/>
<dbReference type="HOGENOM" id="CLU_010194_9_1_3"/>
<dbReference type="InterPro" id="IPR052184">
    <property type="entry name" value="SDR_enzymes"/>
</dbReference>
<gene>
    <name evidence="1" type="ordered locus">SYNW1430</name>
</gene>
<dbReference type="Proteomes" id="UP000001422">
    <property type="component" value="Chromosome"/>
</dbReference>
<keyword evidence="2" id="KW-1185">Reference proteome</keyword>